<evidence type="ECO:0000256" key="1">
    <source>
        <dbReference type="SAM" id="SignalP"/>
    </source>
</evidence>
<name>R0L2G8_ANAPL</name>
<reference evidence="3" key="1">
    <citation type="journal article" date="2013" name="Nat. Genet.">
        <title>The duck genome and transcriptome provide insight into an avian influenza virus reservoir species.</title>
        <authorList>
            <person name="Huang Y."/>
            <person name="Li Y."/>
            <person name="Burt D.W."/>
            <person name="Chen H."/>
            <person name="Zhang Y."/>
            <person name="Qian W."/>
            <person name="Kim H."/>
            <person name="Gan S."/>
            <person name="Zhao Y."/>
            <person name="Li J."/>
            <person name="Yi K."/>
            <person name="Feng H."/>
            <person name="Zhu P."/>
            <person name="Li B."/>
            <person name="Liu Q."/>
            <person name="Fairley S."/>
            <person name="Magor K.E."/>
            <person name="Du Z."/>
            <person name="Hu X."/>
            <person name="Goodman L."/>
            <person name="Tafer H."/>
            <person name="Vignal A."/>
            <person name="Lee T."/>
            <person name="Kim K.W."/>
            <person name="Sheng Z."/>
            <person name="An Y."/>
            <person name="Searle S."/>
            <person name="Herrero J."/>
            <person name="Groenen M.A."/>
            <person name="Crooijmans R.P."/>
            <person name="Faraut T."/>
            <person name="Cai Q."/>
            <person name="Webster R.G."/>
            <person name="Aldridge J.R."/>
            <person name="Warren W.C."/>
            <person name="Bartschat S."/>
            <person name="Kehr S."/>
            <person name="Marz M."/>
            <person name="Stadler P.F."/>
            <person name="Smith J."/>
            <person name="Kraus R.H."/>
            <person name="Zhao Y."/>
            <person name="Ren L."/>
            <person name="Fei J."/>
            <person name="Morisson M."/>
            <person name="Kaiser P."/>
            <person name="Griffin D.K."/>
            <person name="Rao M."/>
            <person name="Pitel F."/>
            <person name="Wang J."/>
            <person name="Li N."/>
        </authorList>
    </citation>
    <scope>NUCLEOTIDE SEQUENCE [LARGE SCALE GENOMIC DNA]</scope>
</reference>
<keyword evidence="1" id="KW-0732">Signal</keyword>
<dbReference type="Proteomes" id="UP000296049">
    <property type="component" value="Unassembled WGS sequence"/>
</dbReference>
<accession>R0L2G8</accession>
<sequence length="298" mass="32623">MGRMLMSALHILILGPCAVLWGHRVSSVLCPSLGNISQLLAMLDPVDPCAGCSLQLLIQLRRSLLPCFNLLLNQTQDSQILALASLPPLPLIATSPLLPSFVPCFGPLDLFSHPAVVLYEESVSCTSVGHQPKAKPPKTLLQKHRRAVAAMEGKGVVCVCRMWDFMEGGSLCLLASKTPFLGEGNSRFISMDALFLHVGSAVLLCQSPRYSRCESGRADDAGRGTGRGLKTSDVITQLLTADFFLRRLIQIPRYLAKCSLKTWSWDADTSSVYESVIYKHRALRSYSNLMCLLRISSC</sequence>
<proteinExistence type="predicted"/>
<dbReference type="AlphaFoldDB" id="R0L2G8"/>
<keyword evidence="3" id="KW-1185">Reference proteome</keyword>
<evidence type="ECO:0000313" key="2">
    <source>
        <dbReference type="EMBL" id="EOA95609.1"/>
    </source>
</evidence>
<protein>
    <submittedName>
        <fullName evidence="2">Uncharacterized protein</fullName>
    </submittedName>
</protein>
<organism evidence="2 3">
    <name type="scientific">Anas platyrhynchos</name>
    <name type="common">Mallard</name>
    <name type="synonym">Anas boschas</name>
    <dbReference type="NCBI Taxonomy" id="8839"/>
    <lineage>
        <taxon>Eukaryota</taxon>
        <taxon>Metazoa</taxon>
        <taxon>Chordata</taxon>
        <taxon>Craniata</taxon>
        <taxon>Vertebrata</taxon>
        <taxon>Euteleostomi</taxon>
        <taxon>Archelosauria</taxon>
        <taxon>Archosauria</taxon>
        <taxon>Dinosauria</taxon>
        <taxon>Saurischia</taxon>
        <taxon>Theropoda</taxon>
        <taxon>Coelurosauria</taxon>
        <taxon>Aves</taxon>
        <taxon>Neognathae</taxon>
        <taxon>Galloanserae</taxon>
        <taxon>Anseriformes</taxon>
        <taxon>Anatidae</taxon>
        <taxon>Anatinae</taxon>
        <taxon>Anas</taxon>
    </lineage>
</organism>
<feature type="chain" id="PRO_5004344631" evidence="1">
    <location>
        <begin position="23"/>
        <end position="298"/>
    </location>
</feature>
<dbReference type="EMBL" id="KB744237">
    <property type="protein sequence ID" value="EOA95609.1"/>
    <property type="molecule type" value="Genomic_DNA"/>
</dbReference>
<feature type="signal peptide" evidence="1">
    <location>
        <begin position="1"/>
        <end position="22"/>
    </location>
</feature>
<gene>
    <name evidence="2" type="ORF">Anapl_15512</name>
</gene>
<evidence type="ECO:0000313" key="3">
    <source>
        <dbReference type="Proteomes" id="UP000296049"/>
    </source>
</evidence>